<dbReference type="SUPFAM" id="SSF52172">
    <property type="entry name" value="CheY-like"/>
    <property type="match status" value="1"/>
</dbReference>
<dbReference type="InterPro" id="IPR013971">
    <property type="entry name" value="HalX_domain"/>
</dbReference>
<dbReference type="PANTHER" id="PTHR44591">
    <property type="entry name" value="STRESS RESPONSE REGULATOR PROTEIN 1"/>
    <property type="match status" value="1"/>
</dbReference>
<protein>
    <submittedName>
        <fullName evidence="4">Response regulator</fullName>
    </submittedName>
</protein>
<feature type="domain" description="Response regulatory" evidence="3">
    <location>
        <begin position="1"/>
        <end position="107"/>
    </location>
</feature>
<proteinExistence type="predicted"/>
<evidence type="ECO:0000313" key="5">
    <source>
        <dbReference type="Proteomes" id="UP001500194"/>
    </source>
</evidence>
<dbReference type="PANTHER" id="PTHR44591:SF3">
    <property type="entry name" value="RESPONSE REGULATORY DOMAIN-CONTAINING PROTEIN"/>
    <property type="match status" value="1"/>
</dbReference>
<keyword evidence="5" id="KW-1185">Reference proteome</keyword>
<dbReference type="InterPro" id="IPR001789">
    <property type="entry name" value="Sig_transdc_resp-reg_receiver"/>
</dbReference>
<evidence type="ECO:0000256" key="1">
    <source>
        <dbReference type="ARBA" id="ARBA00022553"/>
    </source>
</evidence>
<reference evidence="4 5" key="1">
    <citation type="journal article" date="2019" name="Int. J. Syst. Evol. Microbiol.">
        <title>The Global Catalogue of Microorganisms (GCM) 10K type strain sequencing project: providing services to taxonomists for standard genome sequencing and annotation.</title>
        <authorList>
            <consortium name="The Broad Institute Genomics Platform"/>
            <consortium name="The Broad Institute Genome Sequencing Center for Infectious Disease"/>
            <person name="Wu L."/>
            <person name="Ma J."/>
        </authorList>
    </citation>
    <scope>NUCLEOTIDE SEQUENCE [LARGE SCALE GENOMIC DNA]</scope>
    <source>
        <strain evidence="4 5">JCM 16327</strain>
    </source>
</reference>
<evidence type="ECO:0000259" key="3">
    <source>
        <dbReference type="PROSITE" id="PS50110"/>
    </source>
</evidence>
<keyword evidence="1 2" id="KW-0597">Phosphoprotein</keyword>
<dbReference type="GO" id="GO:0000160">
    <property type="term" value="P:phosphorelay signal transduction system"/>
    <property type="evidence" value="ECO:0007669"/>
    <property type="project" value="InterPro"/>
</dbReference>
<dbReference type="SMART" id="SM00448">
    <property type="entry name" value="REC"/>
    <property type="match status" value="1"/>
</dbReference>
<name>A0AAV3T0F1_9EURY</name>
<comment type="caution">
    <text evidence="4">The sequence shown here is derived from an EMBL/GenBank/DDBJ whole genome shotgun (WGS) entry which is preliminary data.</text>
</comment>
<dbReference type="Pfam" id="PF08663">
    <property type="entry name" value="HalX"/>
    <property type="match status" value="1"/>
</dbReference>
<dbReference type="Proteomes" id="UP001500194">
    <property type="component" value="Unassembled WGS sequence"/>
</dbReference>
<dbReference type="EMBL" id="BAAADU010000002">
    <property type="protein sequence ID" value="GAA0645245.1"/>
    <property type="molecule type" value="Genomic_DNA"/>
</dbReference>
<dbReference type="AlphaFoldDB" id="A0AAV3T0F1"/>
<sequence length="178" mass="19657">MVEDEQSVRDLYTAWLADAYDVRTAGTLADARGVLDASVDVVLLDRRLPDGSGDDLLATIDDRRLDCRVAMVTGVEPDFDVVSLGFDDYLVKPVERERVVETVERLLDLRNYPAAVRAFYQTAAAKASLEAAKSPDALASDDRYAALCEEFENLRERVQATAATTDPVLVRALFRDLA</sequence>
<evidence type="ECO:0000256" key="2">
    <source>
        <dbReference type="PROSITE-ProRule" id="PRU00169"/>
    </source>
</evidence>
<feature type="modified residue" description="4-aspartylphosphate" evidence="2">
    <location>
        <position position="45"/>
    </location>
</feature>
<dbReference type="Pfam" id="PF00072">
    <property type="entry name" value="Response_reg"/>
    <property type="match status" value="1"/>
</dbReference>
<dbReference type="InterPro" id="IPR050595">
    <property type="entry name" value="Bact_response_regulator"/>
</dbReference>
<dbReference type="PROSITE" id="PS50110">
    <property type="entry name" value="RESPONSE_REGULATORY"/>
    <property type="match status" value="1"/>
</dbReference>
<evidence type="ECO:0000313" key="4">
    <source>
        <dbReference type="EMBL" id="GAA0645245.1"/>
    </source>
</evidence>
<accession>A0AAV3T0F1</accession>
<dbReference type="Gene3D" id="3.40.50.2300">
    <property type="match status" value="1"/>
</dbReference>
<gene>
    <name evidence="4" type="ORF">GCM10009019_04190</name>
</gene>
<dbReference type="InterPro" id="IPR011006">
    <property type="entry name" value="CheY-like_superfamily"/>
</dbReference>
<organism evidence="4 5">
    <name type="scientific">Salarchaeum japonicum</name>
    <dbReference type="NCBI Taxonomy" id="555573"/>
    <lineage>
        <taxon>Archaea</taxon>
        <taxon>Methanobacteriati</taxon>
        <taxon>Methanobacteriota</taxon>
        <taxon>Stenosarchaea group</taxon>
        <taxon>Halobacteria</taxon>
        <taxon>Halobacteriales</taxon>
        <taxon>Halobacteriaceae</taxon>
    </lineage>
</organism>